<feature type="signal peptide" evidence="1">
    <location>
        <begin position="1"/>
        <end position="22"/>
    </location>
</feature>
<evidence type="ECO:0008006" key="4">
    <source>
        <dbReference type="Google" id="ProtNLM"/>
    </source>
</evidence>
<evidence type="ECO:0000256" key="1">
    <source>
        <dbReference type="SAM" id="SignalP"/>
    </source>
</evidence>
<sequence length="148" mass="16295">MKKWMAMLLALGILFLLTGCQKEEPEPEPTLTPYDLWQLSQVYQQRREEEALSRAASDLKISNVLVQRSGTSTVCKGSVTNESDDTTYKYVKVKGAFKDATGAVVDTDWSYAVGSEGLAPGESSSFSIYVDAFSIKDCEVTIFEADAE</sequence>
<dbReference type="Proteomes" id="UP000824260">
    <property type="component" value="Unassembled WGS sequence"/>
</dbReference>
<name>A0A9D1CWL9_9FIRM</name>
<protein>
    <recommendedName>
        <fullName evidence="4">Lipoprotein</fullName>
    </recommendedName>
</protein>
<gene>
    <name evidence="2" type="ORF">IAA52_00875</name>
</gene>
<dbReference type="EMBL" id="DVFZ01000010">
    <property type="protein sequence ID" value="HIQ81635.1"/>
    <property type="molecule type" value="Genomic_DNA"/>
</dbReference>
<evidence type="ECO:0000313" key="2">
    <source>
        <dbReference type="EMBL" id="HIQ81635.1"/>
    </source>
</evidence>
<organism evidence="2 3">
    <name type="scientific">Candidatus Pullichristensenella stercorigallinarum</name>
    <dbReference type="NCBI Taxonomy" id="2840909"/>
    <lineage>
        <taxon>Bacteria</taxon>
        <taxon>Bacillati</taxon>
        <taxon>Bacillota</taxon>
        <taxon>Clostridia</taxon>
        <taxon>Candidatus Pullichristensenella</taxon>
    </lineage>
</organism>
<dbReference type="InterPro" id="IPR047676">
    <property type="entry name" value="FxLYD_dom"/>
</dbReference>
<evidence type="ECO:0000313" key="3">
    <source>
        <dbReference type="Proteomes" id="UP000824260"/>
    </source>
</evidence>
<reference evidence="2" key="2">
    <citation type="journal article" date="2021" name="PeerJ">
        <title>Extensive microbial diversity within the chicken gut microbiome revealed by metagenomics and culture.</title>
        <authorList>
            <person name="Gilroy R."/>
            <person name="Ravi A."/>
            <person name="Getino M."/>
            <person name="Pursley I."/>
            <person name="Horton D.L."/>
            <person name="Alikhan N.F."/>
            <person name="Baker D."/>
            <person name="Gharbi K."/>
            <person name="Hall N."/>
            <person name="Watson M."/>
            <person name="Adriaenssens E.M."/>
            <person name="Foster-Nyarko E."/>
            <person name="Jarju S."/>
            <person name="Secka A."/>
            <person name="Antonio M."/>
            <person name="Oren A."/>
            <person name="Chaudhuri R.R."/>
            <person name="La Ragione R."/>
            <person name="Hildebrand F."/>
            <person name="Pallen M.J."/>
        </authorList>
    </citation>
    <scope>NUCLEOTIDE SEQUENCE</scope>
    <source>
        <strain evidence="2">ChiSjej6B24-2974</strain>
    </source>
</reference>
<comment type="caution">
    <text evidence="2">The sequence shown here is derived from an EMBL/GenBank/DDBJ whole genome shotgun (WGS) entry which is preliminary data.</text>
</comment>
<feature type="chain" id="PRO_5039543123" description="Lipoprotein" evidence="1">
    <location>
        <begin position="23"/>
        <end position="148"/>
    </location>
</feature>
<dbReference type="PROSITE" id="PS51257">
    <property type="entry name" value="PROKAR_LIPOPROTEIN"/>
    <property type="match status" value="1"/>
</dbReference>
<dbReference type="NCBIfam" id="NF038353">
    <property type="entry name" value="FxLYD_dom"/>
    <property type="match status" value="1"/>
</dbReference>
<accession>A0A9D1CWL9</accession>
<reference evidence="2" key="1">
    <citation type="submission" date="2020-10" db="EMBL/GenBank/DDBJ databases">
        <authorList>
            <person name="Gilroy R."/>
        </authorList>
    </citation>
    <scope>NUCLEOTIDE SEQUENCE</scope>
    <source>
        <strain evidence="2">ChiSjej6B24-2974</strain>
    </source>
</reference>
<dbReference type="AlphaFoldDB" id="A0A9D1CWL9"/>
<keyword evidence="1" id="KW-0732">Signal</keyword>
<proteinExistence type="predicted"/>